<organism evidence="1 2">
    <name type="scientific">Gracilariopsis chorda</name>
    <dbReference type="NCBI Taxonomy" id="448386"/>
    <lineage>
        <taxon>Eukaryota</taxon>
        <taxon>Rhodophyta</taxon>
        <taxon>Florideophyceae</taxon>
        <taxon>Rhodymeniophycidae</taxon>
        <taxon>Gracilariales</taxon>
        <taxon>Gracilariaceae</taxon>
        <taxon>Gracilariopsis</taxon>
    </lineage>
</organism>
<reference evidence="1 2" key="1">
    <citation type="journal article" date="2018" name="Mol. Biol. Evol.">
        <title>Analysis of the draft genome of the red seaweed Gracilariopsis chorda provides insights into genome size evolution in Rhodophyta.</title>
        <authorList>
            <person name="Lee J."/>
            <person name="Yang E.C."/>
            <person name="Graf L."/>
            <person name="Yang J.H."/>
            <person name="Qiu H."/>
            <person name="Zel Zion U."/>
            <person name="Chan C.X."/>
            <person name="Stephens T.G."/>
            <person name="Weber A.P.M."/>
            <person name="Boo G.H."/>
            <person name="Boo S.M."/>
            <person name="Kim K.M."/>
            <person name="Shin Y."/>
            <person name="Jung M."/>
            <person name="Lee S.J."/>
            <person name="Yim H.S."/>
            <person name="Lee J.H."/>
            <person name="Bhattacharya D."/>
            <person name="Yoon H.S."/>
        </authorList>
    </citation>
    <scope>NUCLEOTIDE SEQUENCE [LARGE SCALE GENOMIC DNA]</scope>
    <source>
        <strain evidence="1 2">SKKU-2015</strain>
        <tissue evidence="1">Whole body</tissue>
    </source>
</reference>
<name>A0A2V3IJ48_9FLOR</name>
<keyword evidence="2" id="KW-1185">Reference proteome</keyword>
<accession>A0A2V3IJ48</accession>
<evidence type="ECO:0000313" key="1">
    <source>
        <dbReference type="EMBL" id="PXF41150.1"/>
    </source>
</evidence>
<dbReference type="Proteomes" id="UP000247409">
    <property type="component" value="Unassembled WGS sequence"/>
</dbReference>
<sequence>MDTSRKRRIPDSVREAETVSYKTICKSQSGDSLTFHRSLTSARMCGLQSGSIDEVQTESDTDVVIQGTIPDVFCWAREKIDAEPESLEGKESLSGARSLARHVLGKQNVVIAMNEIDYWKAESRLWENIYAFAVKLPGDGKENNILDAMSRYPSSILVYRGVKYFFGRKMVIAGRKTPRFSLTKNALAIFSPSGSEESLSKKWFESNTLSRMQKMVVHMCAVSEYVLRCAYMSKRYRKFGEHQEYEFHALLECRLRTERDFKNREMLRFDPWDSLSELSPQDIFPCL</sequence>
<protein>
    <submittedName>
        <fullName evidence="1">Uncharacterized protein</fullName>
    </submittedName>
</protein>
<evidence type="ECO:0000313" key="2">
    <source>
        <dbReference type="Proteomes" id="UP000247409"/>
    </source>
</evidence>
<comment type="caution">
    <text evidence="1">The sequence shown here is derived from an EMBL/GenBank/DDBJ whole genome shotgun (WGS) entry which is preliminary data.</text>
</comment>
<dbReference type="EMBL" id="NBIV01000232">
    <property type="protein sequence ID" value="PXF41150.1"/>
    <property type="molecule type" value="Genomic_DNA"/>
</dbReference>
<dbReference type="AlphaFoldDB" id="A0A2V3IJ48"/>
<gene>
    <name evidence="1" type="ORF">BWQ96_09117</name>
</gene>
<proteinExistence type="predicted"/>